<feature type="region of interest" description="Disordered" evidence="1">
    <location>
        <begin position="263"/>
        <end position="297"/>
    </location>
</feature>
<dbReference type="Proteomes" id="UP001066276">
    <property type="component" value="Chromosome 5"/>
</dbReference>
<proteinExistence type="predicted"/>
<evidence type="ECO:0000313" key="3">
    <source>
        <dbReference type="Proteomes" id="UP001066276"/>
    </source>
</evidence>
<evidence type="ECO:0000313" key="2">
    <source>
        <dbReference type="EMBL" id="KAJ1148323.1"/>
    </source>
</evidence>
<keyword evidence="3" id="KW-1185">Reference proteome</keyword>
<accession>A0AAV7RC10</accession>
<organism evidence="2 3">
    <name type="scientific">Pleurodeles waltl</name>
    <name type="common">Iberian ribbed newt</name>
    <dbReference type="NCBI Taxonomy" id="8319"/>
    <lineage>
        <taxon>Eukaryota</taxon>
        <taxon>Metazoa</taxon>
        <taxon>Chordata</taxon>
        <taxon>Craniata</taxon>
        <taxon>Vertebrata</taxon>
        <taxon>Euteleostomi</taxon>
        <taxon>Amphibia</taxon>
        <taxon>Batrachia</taxon>
        <taxon>Caudata</taxon>
        <taxon>Salamandroidea</taxon>
        <taxon>Salamandridae</taxon>
        <taxon>Pleurodelinae</taxon>
        <taxon>Pleurodeles</taxon>
    </lineage>
</organism>
<feature type="compositionally biased region" description="Basic and acidic residues" evidence="1">
    <location>
        <begin position="180"/>
        <end position="194"/>
    </location>
</feature>
<feature type="region of interest" description="Disordered" evidence="1">
    <location>
        <begin position="180"/>
        <end position="249"/>
    </location>
</feature>
<evidence type="ECO:0000256" key="1">
    <source>
        <dbReference type="SAM" id="MobiDB-lite"/>
    </source>
</evidence>
<name>A0AAV7RC10_PLEWA</name>
<gene>
    <name evidence="2" type="ORF">NDU88_001160</name>
</gene>
<sequence>MEDVYLDDRFVDLSEQPQRSRLSPVLSFTCMRLRAALRKHYPTFPQAPPGLRSLLTLLTRPTRMGFITVLYEAAQVDEARTNGALLDEWNAMLDTPLTESEWTFCSALIGQLTANGNLRIIHLNFLQHMHYIHLHSASYLDLGVEDNWTTGSQIAQQKQESDVRRPLDPLDAIAEERIEGEEGHSIAGTARRENPGPTLRPVPLLGDASIASFNMPDDDEYYNEAHDYDGPYSSDQDYDYENPDPTLSPATLLSDASIASFNMPDDDEYYNEAHDYDGPYSSDQDYDYENPEPTVSPATLLSDASIASFNMADDDDEQYYNETHDYDGPYSSDEDDDDFIFLSTHW</sequence>
<dbReference type="EMBL" id="JANPWB010000009">
    <property type="protein sequence ID" value="KAJ1148323.1"/>
    <property type="molecule type" value="Genomic_DNA"/>
</dbReference>
<comment type="caution">
    <text evidence="2">The sequence shown here is derived from an EMBL/GenBank/DDBJ whole genome shotgun (WGS) entry which is preliminary data.</text>
</comment>
<dbReference type="AlphaFoldDB" id="A0AAV7RC10"/>
<protein>
    <submittedName>
        <fullName evidence="2">Uncharacterized protein</fullName>
    </submittedName>
</protein>
<reference evidence="2" key="1">
    <citation type="journal article" date="2022" name="bioRxiv">
        <title>Sequencing and chromosome-scale assembly of the giantPleurodeles waltlgenome.</title>
        <authorList>
            <person name="Brown T."/>
            <person name="Elewa A."/>
            <person name="Iarovenko S."/>
            <person name="Subramanian E."/>
            <person name="Araus A.J."/>
            <person name="Petzold A."/>
            <person name="Susuki M."/>
            <person name="Suzuki K.-i.T."/>
            <person name="Hayashi T."/>
            <person name="Toyoda A."/>
            <person name="Oliveira C."/>
            <person name="Osipova E."/>
            <person name="Leigh N.D."/>
            <person name="Simon A."/>
            <person name="Yun M.H."/>
        </authorList>
    </citation>
    <scope>NUCLEOTIDE SEQUENCE</scope>
    <source>
        <strain evidence="2">20211129_DDA</strain>
        <tissue evidence="2">Liver</tissue>
    </source>
</reference>
<feature type="region of interest" description="Disordered" evidence="1">
    <location>
        <begin position="312"/>
        <end position="335"/>
    </location>
</feature>